<evidence type="ECO:0000256" key="3">
    <source>
        <dbReference type="ARBA" id="ARBA00023136"/>
    </source>
</evidence>
<sequence>MSSAYLPGLGFAAPRTATRDPAGAETARLDRQARVRLILAIVAFATIYAVIAGRLVVLASLTPASPVHYLSPGEQVSHARPEILDRVGNVLATDIMVPSVYAEPVRIVDVDETIEKLTTVLPDLDRTDLRRRLTSGRDFIWIKREISPAERAAIHRLGIPGIGFTEENKRVYPAGAITGHVVGLVNVDNLGIAGYEKHLDVAWLGALHQAGLAHTARLEPVTLSIDLRAQHAVRDELIRAMDTFKAKAAAATVIDVHTGEILAMVSLPDFDPQRPSEALEPDRINRMTTGVYELGSAFKAFTTAMTLDTGRFDLKSTFDARSPIRVGGNTIGDYHGKNRILTIEEIYIHSSNIGTARMALAVGIEGHKEFLRKLGFFDRLETELPESGAPLYPKVWREVSTMTIAFGHGMSVSPLQAAAASAALVNGGKLIPPTFEPRSREAADRLARQVISPQTSDMMRYLMRLNVVKGTAKKADVPGYSVGGKTGTAEKVVNGRYSGNKVLTTFLSTFPTTDPKYVVFVMLDEPIGTTETHGYRTAGWNAAPTAGRIIGRVAPILGVPPEFAPIDGEEPLTVSY</sequence>
<dbReference type="PANTHER" id="PTHR30627:SF1">
    <property type="entry name" value="PEPTIDOGLYCAN D,D-TRANSPEPTIDASE FTSI"/>
    <property type="match status" value="1"/>
</dbReference>
<dbReference type="InterPro" id="IPR050515">
    <property type="entry name" value="Beta-lactam/transpept"/>
</dbReference>
<keyword evidence="2" id="KW-0121">Carboxypeptidase</keyword>
<keyword evidence="7" id="KW-0132">Cell division</keyword>
<protein>
    <submittedName>
        <fullName evidence="7">Cell division protein FtsI (Penicillin-binding protein 3)</fullName>
    </submittedName>
</protein>
<dbReference type="RefSeq" id="WP_132804877.1">
    <property type="nucleotide sequence ID" value="NZ_SMAK01000001.1"/>
</dbReference>
<dbReference type="SUPFAM" id="SSF56601">
    <property type="entry name" value="beta-lactamase/transpeptidase-like"/>
    <property type="match status" value="1"/>
</dbReference>
<dbReference type="EMBL" id="SMAK01000001">
    <property type="protein sequence ID" value="TCT13496.1"/>
    <property type="molecule type" value="Genomic_DNA"/>
</dbReference>
<dbReference type="GO" id="GO:0051301">
    <property type="term" value="P:cell division"/>
    <property type="evidence" value="ECO:0007669"/>
    <property type="project" value="UniProtKB-KW"/>
</dbReference>
<dbReference type="Gene3D" id="3.30.450.330">
    <property type="match status" value="1"/>
</dbReference>
<feature type="transmembrane region" description="Helical" evidence="4">
    <location>
        <begin position="37"/>
        <end position="61"/>
    </location>
</feature>
<comment type="caution">
    <text evidence="7">The sequence shown here is derived from an EMBL/GenBank/DDBJ whole genome shotgun (WGS) entry which is preliminary data.</text>
</comment>
<name>A0A4R3MN87_9HYPH</name>
<dbReference type="GO" id="GO:0005886">
    <property type="term" value="C:plasma membrane"/>
    <property type="evidence" value="ECO:0007669"/>
    <property type="project" value="TreeGrafter"/>
</dbReference>
<evidence type="ECO:0000256" key="1">
    <source>
        <dbReference type="ARBA" id="ARBA00004370"/>
    </source>
</evidence>
<keyword evidence="8" id="KW-1185">Reference proteome</keyword>
<dbReference type="InterPro" id="IPR005311">
    <property type="entry name" value="PBP_dimer"/>
</dbReference>
<proteinExistence type="predicted"/>
<dbReference type="Pfam" id="PF03717">
    <property type="entry name" value="PBP_dimer"/>
    <property type="match status" value="1"/>
</dbReference>
<dbReference type="GO" id="GO:0008658">
    <property type="term" value="F:penicillin binding"/>
    <property type="evidence" value="ECO:0007669"/>
    <property type="project" value="InterPro"/>
</dbReference>
<dbReference type="GO" id="GO:0071555">
    <property type="term" value="P:cell wall organization"/>
    <property type="evidence" value="ECO:0007669"/>
    <property type="project" value="TreeGrafter"/>
</dbReference>
<dbReference type="Proteomes" id="UP000295678">
    <property type="component" value="Unassembled WGS sequence"/>
</dbReference>
<comment type="subcellular location">
    <subcellularLocation>
        <location evidence="1">Membrane</location>
    </subcellularLocation>
</comment>
<keyword evidence="2" id="KW-0645">Protease</keyword>
<evidence type="ECO:0000313" key="7">
    <source>
        <dbReference type="EMBL" id="TCT13496.1"/>
    </source>
</evidence>
<dbReference type="InterPro" id="IPR036138">
    <property type="entry name" value="PBP_dimer_sf"/>
</dbReference>
<dbReference type="SUPFAM" id="SSF56519">
    <property type="entry name" value="Penicillin binding protein dimerisation domain"/>
    <property type="match status" value="1"/>
</dbReference>
<feature type="domain" description="Penicillin-binding protein dimerisation" evidence="6">
    <location>
        <begin position="79"/>
        <end position="187"/>
    </location>
</feature>
<dbReference type="Pfam" id="PF00905">
    <property type="entry name" value="Transpeptidase"/>
    <property type="match status" value="1"/>
</dbReference>
<dbReference type="AlphaFoldDB" id="A0A4R3MN87"/>
<evidence type="ECO:0000256" key="4">
    <source>
        <dbReference type="SAM" id="Phobius"/>
    </source>
</evidence>
<dbReference type="InterPro" id="IPR012338">
    <property type="entry name" value="Beta-lactam/transpept-like"/>
</dbReference>
<gene>
    <name evidence="7" type="ORF">EDC22_101364</name>
</gene>
<evidence type="ECO:0000313" key="8">
    <source>
        <dbReference type="Proteomes" id="UP000295678"/>
    </source>
</evidence>
<evidence type="ECO:0000259" key="5">
    <source>
        <dbReference type="Pfam" id="PF00905"/>
    </source>
</evidence>
<feature type="domain" description="Penicillin-binding protein transpeptidase" evidence="5">
    <location>
        <begin position="250"/>
        <end position="529"/>
    </location>
</feature>
<keyword evidence="4" id="KW-0812">Transmembrane</keyword>
<dbReference type="OrthoDB" id="9789078at2"/>
<keyword evidence="4" id="KW-1133">Transmembrane helix</keyword>
<accession>A0A4R3MN87</accession>
<dbReference type="InterPro" id="IPR001460">
    <property type="entry name" value="PCN-bd_Tpept"/>
</dbReference>
<keyword evidence="7" id="KW-0131">Cell cycle</keyword>
<evidence type="ECO:0000256" key="2">
    <source>
        <dbReference type="ARBA" id="ARBA00022645"/>
    </source>
</evidence>
<reference evidence="7 8" key="1">
    <citation type="submission" date="2019-03" db="EMBL/GenBank/DDBJ databases">
        <title>Genomic Encyclopedia of Type Strains, Phase IV (KMG-IV): sequencing the most valuable type-strain genomes for metagenomic binning, comparative biology and taxonomic classification.</title>
        <authorList>
            <person name="Goeker M."/>
        </authorList>
    </citation>
    <scope>NUCLEOTIDE SEQUENCE [LARGE SCALE GENOMIC DNA]</scope>
    <source>
        <strain evidence="7 8">DSM 19345</strain>
    </source>
</reference>
<keyword evidence="3 4" id="KW-0472">Membrane</keyword>
<evidence type="ECO:0000259" key="6">
    <source>
        <dbReference type="Pfam" id="PF03717"/>
    </source>
</evidence>
<dbReference type="GO" id="GO:0004180">
    <property type="term" value="F:carboxypeptidase activity"/>
    <property type="evidence" value="ECO:0007669"/>
    <property type="project" value="UniProtKB-KW"/>
</dbReference>
<dbReference type="Gene3D" id="3.90.1310.10">
    <property type="entry name" value="Penicillin-binding protein 2a (Domain 2)"/>
    <property type="match status" value="1"/>
</dbReference>
<keyword evidence="2" id="KW-0378">Hydrolase</keyword>
<organism evidence="7 8">
    <name type="scientific">Tepidamorphus gemmatus</name>
    <dbReference type="NCBI Taxonomy" id="747076"/>
    <lineage>
        <taxon>Bacteria</taxon>
        <taxon>Pseudomonadati</taxon>
        <taxon>Pseudomonadota</taxon>
        <taxon>Alphaproteobacteria</taxon>
        <taxon>Hyphomicrobiales</taxon>
        <taxon>Tepidamorphaceae</taxon>
        <taxon>Tepidamorphus</taxon>
    </lineage>
</organism>
<dbReference type="PANTHER" id="PTHR30627">
    <property type="entry name" value="PEPTIDOGLYCAN D,D-TRANSPEPTIDASE"/>
    <property type="match status" value="1"/>
</dbReference>
<dbReference type="Gene3D" id="3.40.710.10">
    <property type="entry name" value="DD-peptidase/beta-lactamase superfamily"/>
    <property type="match status" value="1"/>
</dbReference>